<reference evidence="1" key="1">
    <citation type="submission" date="2013-07" db="EMBL/GenBank/DDBJ databases">
        <title>The genome of an arbuscular mycorrhizal fungus provides insights into the evolution of the oldest plant symbiosis.</title>
        <authorList>
            <consortium name="DOE Joint Genome Institute"/>
            <person name="Tisserant E."/>
            <person name="Malbreil M."/>
            <person name="Kuo A."/>
            <person name="Kohler A."/>
            <person name="Symeonidi A."/>
            <person name="Balestrini R."/>
            <person name="Charron P."/>
            <person name="Duensing N."/>
            <person name="Frei-dit-Frey N."/>
            <person name="Gianinazzi-Pearson V."/>
            <person name="Gilbert B."/>
            <person name="Handa Y."/>
            <person name="Hijri M."/>
            <person name="Kaul R."/>
            <person name="Kawaguchi M."/>
            <person name="Krajinski F."/>
            <person name="Lammers P."/>
            <person name="Lapierre D."/>
            <person name="Masclaux F.G."/>
            <person name="Murat C."/>
            <person name="Morin E."/>
            <person name="Ndikumana S."/>
            <person name="Pagni M."/>
            <person name="Petitpierre D."/>
            <person name="Requena N."/>
            <person name="Rosikiewicz P."/>
            <person name="Riley R."/>
            <person name="Saito K."/>
            <person name="San Clemente H."/>
            <person name="Shapiro H."/>
            <person name="van Tuinen D."/>
            <person name="Becard G."/>
            <person name="Bonfante P."/>
            <person name="Paszkowski U."/>
            <person name="Shachar-Hill Y."/>
            <person name="Young J.P."/>
            <person name="Sanders I.R."/>
            <person name="Henrissat B."/>
            <person name="Rensing S.A."/>
            <person name="Grigoriev I.V."/>
            <person name="Corradi N."/>
            <person name="Roux C."/>
            <person name="Martin F."/>
        </authorList>
    </citation>
    <scope>NUCLEOTIDE SEQUENCE</scope>
    <source>
        <strain evidence="1">DAOM 197198</strain>
    </source>
</reference>
<organism evidence="1">
    <name type="scientific">Rhizophagus irregularis (strain DAOM 181602 / DAOM 197198 / MUCL 43194)</name>
    <name type="common">Arbuscular mycorrhizal fungus</name>
    <name type="synonym">Glomus intraradices</name>
    <dbReference type="NCBI Taxonomy" id="747089"/>
    <lineage>
        <taxon>Eukaryota</taxon>
        <taxon>Fungi</taxon>
        <taxon>Fungi incertae sedis</taxon>
        <taxon>Mucoromycota</taxon>
        <taxon>Glomeromycotina</taxon>
        <taxon>Glomeromycetes</taxon>
        <taxon>Glomerales</taxon>
        <taxon>Glomeraceae</taxon>
        <taxon>Rhizophagus</taxon>
    </lineage>
</organism>
<dbReference type="HOGENOM" id="CLU_2360835_0_0_1"/>
<gene>
    <name evidence="1" type="ORF">GLOINDRAFT_46</name>
</gene>
<accession>U9T6I2</accession>
<name>U9T6I2_RHIID</name>
<evidence type="ECO:0000313" key="1">
    <source>
        <dbReference type="EMBL" id="ESA03799.1"/>
    </source>
</evidence>
<protein>
    <submittedName>
        <fullName evidence="1">Uncharacterized protein</fullName>
    </submittedName>
</protein>
<proteinExistence type="predicted"/>
<dbReference type="EMBL" id="KI294799">
    <property type="protein sequence ID" value="ESA03799.1"/>
    <property type="molecule type" value="Genomic_DNA"/>
</dbReference>
<dbReference type="AlphaFoldDB" id="U9T6I2"/>
<sequence length="96" mass="10838">MACILFFVSVGSTVDLRSDIVGSAVDLRSGKGFGRNLQIYRFMFQDLGWNWVAVDIDPSAWTLDANILDFQLDGRYLDFLLSYVSSWNRLVPAPVD</sequence>